<evidence type="ECO:0000256" key="1">
    <source>
        <dbReference type="ARBA" id="ARBA00022679"/>
    </source>
</evidence>
<dbReference type="Proteomes" id="UP001307849">
    <property type="component" value="Unassembled WGS sequence"/>
</dbReference>
<accession>A0AAN8RWX1</accession>
<dbReference type="GO" id="GO:0005524">
    <property type="term" value="F:ATP binding"/>
    <property type="evidence" value="ECO:0007669"/>
    <property type="project" value="InterPro"/>
</dbReference>
<dbReference type="PANTHER" id="PTHR23359">
    <property type="entry name" value="NUCLEOTIDE KINASE"/>
    <property type="match status" value="1"/>
</dbReference>
<comment type="caution">
    <text evidence="5">The sequence shown here is derived from an EMBL/GenBank/DDBJ whole genome shotgun (WGS) entry which is preliminary data.</text>
</comment>
<dbReference type="AlphaFoldDB" id="A0AAN8RWX1"/>
<evidence type="ECO:0000313" key="5">
    <source>
        <dbReference type="EMBL" id="KAK6513060.1"/>
    </source>
</evidence>
<dbReference type="PRINTS" id="PR00094">
    <property type="entry name" value="ADENYLTKNASE"/>
</dbReference>
<organism evidence="5 6">
    <name type="scientific">Arthrobotrys conoides</name>
    <dbReference type="NCBI Taxonomy" id="74498"/>
    <lineage>
        <taxon>Eukaryota</taxon>
        <taxon>Fungi</taxon>
        <taxon>Dikarya</taxon>
        <taxon>Ascomycota</taxon>
        <taxon>Pezizomycotina</taxon>
        <taxon>Orbiliomycetes</taxon>
        <taxon>Orbiliales</taxon>
        <taxon>Orbiliaceae</taxon>
        <taxon>Arthrobotrys</taxon>
    </lineage>
</organism>
<evidence type="ECO:0000256" key="2">
    <source>
        <dbReference type="ARBA" id="ARBA00022741"/>
    </source>
</evidence>
<dbReference type="Pfam" id="PF00406">
    <property type="entry name" value="ADK"/>
    <property type="match status" value="1"/>
</dbReference>
<evidence type="ECO:0008006" key="7">
    <source>
        <dbReference type="Google" id="ProtNLM"/>
    </source>
</evidence>
<dbReference type="SUPFAM" id="SSF52540">
    <property type="entry name" value="P-loop containing nucleoside triphosphate hydrolases"/>
    <property type="match status" value="1"/>
</dbReference>
<dbReference type="CDD" id="cd01428">
    <property type="entry name" value="ADK"/>
    <property type="match status" value="1"/>
</dbReference>
<dbReference type="EMBL" id="JAVHJM010000006">
    <property type="protein sequence ID" value="KAK6513060.1"/>
    <property type="molecule type" value="Genomic_DNA"/>
</dbReference>
<dbReference type="InterPro" id="IPR027417">
    <property type="entry name" value="P-loop_NTPase"/>
</dbReference>
<keyword evidence="6" id="KW-1185">Reference proteome</keyword>
<comment type="similarity">
    <text evidence="4">Belongs to the adenylate kinase family.</text>
</comment>
<keyword evidence="2" id="KW-0547">Nucleotide-binding</keyword>
<gene>
    <name evidence="5" type="ORF">TWF506_009223</name>
</gene>
<proteinExistence type="inferred from homology"/>
<reference evidence="5 6" key="1">
    <citation type="submission" date="2019-10" db="EMBL/GenBank/DDBJ databases">
        <authorList>
            <person name="Palmer J.M."/>
        </authorList>
    </citation>
    <scope>NUCLEOTIDE SEQUENCE [LARGE SCALE GENOMIC DNA]</scope>
    <source>
        <strain evidence="5 6">TWF506</strain>
    </source>
</reference>
<dbReference type="HAMAP" id="MF_00235">
    <property type="entry name" value="Adenylate_kinase_Adk"/>
    <property type="match status" value="1"/>
</dbReference>
<dbReference type="InterPro" id="IPR000850">
    <property type="entry name" value="Adenylat/UMP-CMP_kin"/>
</dbReference>
<keyword evidence="1 4" id="KW-0808">Transferase</keyword>
<name>A0AAN8RWX1_9PEZI</name>
<dbReference type="GO" id="GO:0019205">
    <property type="term" value="F:nucleobase-containing compound kinase activity"/>
    <property type="evidence" value="ECO:0007669"/>
    <property type="project" value="InterPro"/>
</dbReference>
<evidence type="ECO:0000256" key="4">
    <source>
        <dbReference type="RuleBase" id="RU003330"/>
    </source>
</evidence>
<evidence type="ECO:0000256" key="3">
    <source>
        <dbReference type="ARBA" id="ARBA00022777"/>
    </source>
</evidence>
<sequence length="230" mass="26178">METDDNPDGTRRHFAIVFILGAPGAGKGTLCTHLATAYNLVHFSVGDSLRIWMRANRDKPLAERIQQKLQNQGFLIPEELNPFILEAIQDAMMNQEACNGILLDGFPRCMEQLESWNTWPFSDDLTLKGGSKPDVVLSFTVNKEIAKARYLARGRDGNDNEGVFEKRFAEYITETVPVENAYRKRGMLIEFDTNGTKEENVDLLTRKLEENGLWNRLMTIGDNRKSFFIV</sequence>
<dbReference type="Gene3D" id="3.40.50.300">
    <property type="entry name" value="P-loop containing nucleotide triphosphate hydrolases"/>
    <property type="match status" value="1"/>
</dbReference>
<protein>
    <recommendedName>
        <fullName evidence="7">Adenylate kinase</fullName>
    </recommendedName>
</protein>
<evidence type="ECO:0000313" key="6">
    <source>
        <dbReference type="Proteomes" id="UP001307849"/>
    </source>
</evidence>
<dbReference type="PROSITE" id="PS00113">
    <property type="entry name" value="ADENYLATE_KINASE"/>
    <property type="match status" value="1"/>
</dbReference>
<dbReference type="InterPro" id="IPR033690">
    <property type="entry name" value="Adenylat_kinase_CS"/>
</dbReference>
<dbReference type="GO" id="GO:0006139">
    <property type="term" value="P:nucleobase-containing compound metabolic process"/>
    <property type="evidence" value="ECO:0007669"/>
    <property type="project" value="InterPro"/>
</dbReference>
<keyword evidence="3 4" id="KW-0418">Kinase</keyword>